<dbReference type="Gene3D" id="3.40.50.10330">
    <property type="entry name" value="Probable inorganic polyphosphate/atp-NAD kinase, domain 1"/>
    <property type="match status" value="1"/>
</dbReference>
<dbReference type="RefSeq" id="WP_284480113.1">
    <property type="nucleotide sequence ID" value="NZ_JASNJD010000004.1"/>
</dbReference>
<dbReference type="NCBIfam" id="TIGR00147">
    <property type="entry name" value="YegS/Rv2252/BmrU family lipid kinase"/>
    <property type="match status" value="1"/>
</dbReference>
<evidence type="ECO:0000313" key="13">
    <source>
        <dbReference type="EMBL" id="MDK3017293.1"/>
    </source>
</evidence>
<keyword evidence="5" id="KW-0547">Nucleotide-binding</keyword>
<dbReference type="InterPro" id="IPR001206">
    <property type="entry name" value="Diacylglycerol_kinase_cat_dom"/>
</dbReference>
<evidence type="ECO:0000313" key="14">
    <source>
        <dbReference type="Proteomes" id="UP001243757"/>
    </source>
</evidence>
<dbReference type="Pfam" id="PF19279">
    <property type="entry name" value="YegS_C"/>
    <property type="match status" value="1"/>
</dbReference>
<keyword evidence="11" id="KW-1208">Phospholipid metabolism</keyword>
<evidence type="ECO:0000256" key="4">
    <source>
        <dbReference type="ARBA" id="ARBA00022723"/>
    </source>
</evidence>
<protein>
    <submittedName>
        <fullName evidence="13">YegS/Rv2252/BmrU family lipid kinase</fullName>
    </submittedName>
</protein>
<keyword evidence="4" id="KW-0479">Metal-binding</keyword>
<dbReference type="SMART" id="SM00046">
    <property type="entry name" value="DAGKc"/>
    <property type="match status" value="1"/>
</dbReference>
<keyword evidence="10" id="KW-0594">Phospholipid biosynthesis</keyword>
<dbReference type="Proteomes" id="UP001243757">
    <property type="component" value="Unassembled WGS sequence"/>
</dbReference>
<organism evidence="13 14">
    <name type="scientific">Pseudodonghicola flavimaris</name>
    <dbReference type="NCBI Taxonomy" id="3050036"/>
    <lineage>
        <taxon>Bacteria</taxon>
        <taxon>Pseudomonadati</taxon>
        <taxon>Pseudomonadota</taxon>
        <taxon>Alphaproteobacteria</taxon>
        <taxon>Rhodobacterales</taxon>
        <taxon>Paracoccaceae</taxon>
        <taxon>Pseudodonghicola</taxon>
    </lineage>
</organism>
<evidence type="ECO:0000256" key="3">
    <source>
        <dbReference type="ARBA" id="ARBA00022679"/>
    </source>
</evidence>
<keyword evidence="3" id="KW-0808">Transferase</keyword>
<evidence type="ECO:0000256" key="8">
    <source>
        <dbReference type="ARBA" id="ARBA00022842"/>
    </source>
</evidence>
<dbReference type="InterPro" id="IPR050187">
    <property type="entry name" value="Lipid_Phosphate_FormReg"/>
</dbReference>
<dbReference type="Pfam" id="PF00781">
    <property type="entry name" value="DAGK_cat"/>
    <property type="match status" value="1"/>
</dbReference>
<keyword evidence="9" id="KW-0443">Lipid metabolism</keyword>
<evidence type="ECO:0000256" key="9">
    <source>
        <dbReference type="ARBA" id="ARBA00023098"/>
    </source>
</evidence>
<keyword evidence="14" id="KW-1185">Reference proteome</keyword>
<accession>A0ABT7EY61</accession>
<reference evidence="13 14" key="1">
    <citation type="submission" date="2023-05" db="EMBL/GenBank/DDBJ databases">
        <title>Pseudodonghicola sp. nov.</title>
        <authorList>
            <person name="Huang J."/>
        </authorList>
    </citation>
    <scope>NUCLEOTIDE SEQUENCE [LARGE SCALE GENOMIC DNA]</scope>
    <source>
        <strain evidence="13 14">IC7</strain>
    </source>
</reference>
<evidence type="ECO:0000256" key="6">
    <source>
        <dbReference type="ARBA" id="ARBA00022777"/>
    </source>
</evidence>
<sequence>MDRPDRPEPGACTDLPQDRALRFRIIHNARAGGKTKRRERLRAVLARLEAAGHSHEIVTTASAGDAAAFARETTRAMADVLVVAGGDGTVNDALQGIGPGTPPLGLIPLGTANVLAHEIGIGIDPARIAGCLMQGRIQPIHPGEVNGHRFMMMAGVGLDAQVVSDLRRSVKSRFGKAAYLIEVTRTLRRWRCEDICLSVDAAEHRAATLVVSRGKRYGGSFILAPRGDIAAPSFQITLFPTGRPLQVFARFVAIPLGLLHRLNLVQQVEARGLEIAGPVGDPVQADGDIVAHLPARIRLSPEPIYLCMPRLRP</sequence>
<dbReference type="InterPro" id="IPR017438">
    <property type="entry name" value="ATP-NAD_kinase_N"/>
</dbReference>
<dbReference type="EMBL" id="JASNJD010000004">
    <property type="protein sequence ID" value="MDK3017293.1"/>
    <property type="molecule type" value="Genomic_DNA"/>
</dbReference>
<keyword evidence="2" id="KW-0444">Lipid biosynthesis</keyword>
<gene>
    <name evidence="13" type="ORF">QO033_06365</name>
</gene>
<dbReference type="InterPro" id="IPR045540">
    <property type="entry name" value="YegS/DAGK_C"/>
</dbReference>
<evidence type="ECO:0000259" key="12">
    <source>
        <dbReference type="PROSITE" id="PS50146"/>
    </source>
</evidence>
<evidence type="ECO:0000256" key="11">
    <source>
        <dbReference type="ARBA" id="ARBA00023264"/>
    </source>
</evidence>
<comment type="cofactor">
    <cofactor evidence="1">
        <name>Mg(2+)</name>
        <dbReference type="ChEBI" id="CHEBI:18420"/>
    </cofactor>
</comment>
<evidence type="ECO:0000256" key="2">
    <source>
        <dbReference type="ARBA" id="ARBA00022516"/>
    </source>
</evidence>
<dbReference type="SUPFAM" id="SSF111331">
    <property type="entry name" value="NAD kinase/diacylglycerol kinase-like"/>
    <property type="match status" value="1"/>
</dbReference>
<keyword evidence="6 13" id="KW-0418">Kinase</keyword>
<dbReference type="InterPro" id="IPR005218">
    <property type="entry name" value="Diacylglycerol/lipid_kinase"/>
</dbReference>
<evidence type="ECO:0000256" key="1">
    <source>
        <dbReference type="ARBA" id="ARBA00001946"/>
    </source>
</evidence>
<dbReference type="PANTHER" id="PTHR12358:SF106">
    <property type="entry name" value="LIPID KINASE YEGS"/>
    <property type="match status" value="1"/>
</dbReference>
<name>A0ABT7EY61_9RHOB</name>
<evidence type="ECO:0000256" key="7">
    <source>
        <dbReference type="ARBA" id="ARBA00022840"/>
    </source>
</evidence>
<keyword evidence="7" id="KW-0067">ATP-binding</keyword>
<dbReference type="GO" id="GO:0016301">
    <property type="term" value="F:kinase activity"/>
    <property type="evidence" value="ECO:0007669"/>
    <property type="project" value="UniProtKB-KW"/>
</dbReference>
<dbReference type="PROSITE" id="PS50146">
    <property type="entry name" value="DAGK"/>
    <property type="match status" value="1"/>
</dbReference>
<feature type="domain" description="DAGKc" evidence="12">
    <location>
        <begin position="18"/>
        <end position="149"/>
    </location>
</feature>
<dbReference type="Gene3D" id="2.60.200.40">
    <property type="match status" value="1"/>
</dbReference>
<evidence type="ECO:0000256" key="10">
    <source>
        <dbReference type="ARBA" id="ARBA00023209"/>
    </source>
</evidence>
<dbReference type="InterPro" id="IPR016064">
    <property type="entry name" value="NAD/diacylglycerol_kinase_sf"/>
</dbReference>
<evidence type="ECO:0000256" key="5">
    <source>
        <dbReference type="ARBA" id="ARBA00022741"/>
    </source>
</evidence>
<dbReference type="PANTHER" id="PTHR12358">
    <property type="entry name" value="SPHINGOSINE KINASE"/>
    <property type="match status" value="1"/>
</dbReference>
<proteinExistence type="predicted"/>
<keyword evidence="8" id="KW-0460">Magnesium</keyword>
<comment type="caution">
    <text evidence="13">The sequence shown here is derived from an EMBL/GenBank/DDBJ whole genome shotgun (WGS) entry which is preliminary data.</text>
</comment>